<dbReference type="HOGENOM" id="CLU_174108_1_0_4"/>
<accession>B6BTC1</accession>
<keyword evidence="2" id="KW-1185">Reference proteome</keyword>
<protein>
    <submittedName>
        <fullName evidence="1">Uncharacterized protein</fullName>
    </submittedName>
</protein>
<organism evidence="1 2">
    <name type="scientific">beta proteobacterium KB13</name>
    <dbReference type="NCBI Taxonomy" id="314607"/>
    <lineage>
        <taxon>Bacteria</taxon>
        <taxon>Pseudomonadati</taxon>
        <taxon>Pseudomonadota</taxon>
        <taxon>Betaproteobacteria</taxon>
        <taxon>Nitrosomonadales</taxon>
        <taxon>OM43 clade</taxon>
    </lineage>
</organism>
<reference evidence="2" key="1">
    <citation type="journal article" date="2012" name="Stand. Genomic Sci.">
        <title>Genome sequence of strain HIMB624, a cultured representative from the OM43 clade of marine Betaproteobacteria.</title>
        <authorList>
            <person name="Huggett M.J."/>
            <person name="Hayakawa D.H."/>
            <person name="Rappe M.S."/>
        </authorList>
    </citation>
    <scope>NUCLEOTIDE SEQUENCE [LARGE SCALE GENOMIC DNA]</scope>
    <source>
        <strain evidence="2">KB13</strain>
    </source>
</reference>
<sequence>MANYNVLYRCRYDMAKTWCFLCEQCLKKIKNEYQESYQYGGTWKAVKKK</sequence>
<dbReference type="AlphaFoldDB" id="B6BTC1"/>
<evidence type="ECO:0000313" key="1">
    <source>
        <dbReference type="EMBL" id="EDZ64792.1"/>
    </source>
</evidence>
<dbReference type="EMBL" id="DS995299">
    <property type="protein sequence ID" value="EDZ64792.1"/>
    <property type="molecule type" value="Genomic_DNA"/>
</dbReference>
<proteinExistence type="predicted"/>
<dbReference type="Proteomes" id="UP000004188">
    <property type="component" value="Unassembled WGS sequence"/>
</dbReference>
<evidence type="ECO:0000313" key="2">
    <source>
        <dbReference type="Proteomes" id="UP000004188"/>
    </source>
</evidence>
<name>B6BTC1_9PROT</name>
<gene>
    <name evidence="1" type="ORF">KB13_924</name>
</gene>